<dbReference type="PROSITE" id="PS50111">
    <property type="entry name" value="CHEMOTAXIS_TRANSDUC_2"/>
    <property type="match status" value="1"/>
</dbReference>
<reference evidence="5" key="1">
    <citation type="submission" date="2021-01" db="EMBL/GenBank/DDBJ databases">
        <title>Whole genome shotgun sequence of Actinoplanes tereljensis NBRC 105297.</title>
        <authorList>
            <person name="Komaki H."/>
            <person name="Tamura T."/>
        </authorList>
    </citation>
    <scope>NUCLEOTIDE SEQUENCE</scope>
    <source>
        <strain evidence="5">NBRC 105297</strain>
    </source>
</reference>
<comment type="caution">
    <text evidence="5">The sequence shown here is derived from an EMBL/GenBank/DDBJ whole genome shotgun (WGS) entry which is preliminary data.</text>
</comment>
<keyword evidence="1 3" id="KW-0807">Transducer</keyword>
<accession>A0A919NQB2</accession>
<dbReference type="InterPro" id="IPR003018">
    <property type="entry name" value="GAF"/>
</dbReference>
<dbReference type="InterPro" id="IPR004089">
    <property type="entry name" value="MCPsignal_dom"/>
</dbReference>
<evidence type="ECO:0000256" key="3">
    <source>
        <dbReference type="PROSITE-ProRule" id="PRU00284"/>
    </source>
</evidence>
<dbReference type="RefSeq" id="WP_203809313.1">
    <property type="nucleotide sequence ID" value="NZ_BOMY01000033.1"/>
</dbReference>
<dbReference type="SUPFAM" id="SSF58104">
    <property type="entry name" value="Methyl-accepting chemotaxis protein (MCP) signaling domain"/>
    <property type="match status" value="1"/>
</dbReference>
<dbReference type="Proteomes" id="UP000623608">
    <property type="component" value="Unassembled WGS sequence"/>
</dbReference>
<feature type="domain" description="Methyl-accepting transducer" evidence="4">
    <location>
        <begin position="302"/>
        <end position="504"/>
    </location>
</feature>
<dbReference type="AlphaFoldDB" id="A0A919NQB2"/>
<organism evidence="5 6">
    <name type="scientific">Paractinoplanes tereljensis</name>
    <dbReference type="NCBI Taxonomy" id="571912"/>
    <lineage>
        <taxon>Bacteria</taxon>
        <taxon>Bacillati</taxon>
        <taxon>Actinomycetota</taxon>
        <taxon>Actinomycetes</taxon>
        <taxon>Micromonosporales</taxon>
        <taxon>Micromonosporaceae</taxon>
        <taxon>Paractinoplanes</taxon>
    </lineage>
</organism>
<proteinExistence type="inferred from homology"/>
<dbReference type="EMBL" id="BOMY01000033">
    <property type="protein sequence ID" value="GIF22121.1"/>
    <property type="molecule type" value="Genomic_DNA"/>
</dbReference>
<comment type="similarity">
    <text evidence="2">Belongs to the methyl-accepting chemotaxis (MCP) protein family.</text>
</comment>
<keyword evidence="6" id="KW-1185">Reference proteome</keyword>
<dbReference type="GO" id="GO:0016020">
    <property type="term" value="C:membrane"/>
    <property type="evidence" value="ECO:0007669"/>
    <property type="project" value="InterPro"/>
</dbReference>
<dbReference type="GO" id="GO:0004888">
    <property type="term" value="F:transmembrane signaling receptor activity"/>
    <property type="evidence" value="ECO:0007669"/>
    <property type="project" value="InterPro"/>
</dbReference>
<dbReference type="InterPro" id="IPR029016">
    <property type="entry name" value="GAF-like_dom_sf"/>
</dbReference>
<dbReference type="SUPFAM" id="SSF55781">
    <property type="entry name" value="GAF domain-like"/>
    <property type="match status" value="2"/>
</dbReference>
<gene>
    <name evidence="5" type="ORF">Ate02nite_48510</name>
</gene>
<dbReference type="PANTHER" id="PTHR32089:SF112">
    <property type="entry name" value="LYSOZYME-LIKE PROTEIN-RELATED"/>
    <property type="match status" value="1"/>
</dbReference>
<dbReference type="PRINTS" id="PR00260">
    <property type="entry name" value="CHEMTRNSDUCR"/>
</dbReference>
<dbReference type="SMART" id="SM00283">
    <property type="entry name" value="MA"/>
    <property type="match status" value="1"/>
</dbReference>
<dbReference type="Pfam" id="PF00015">
    <property type="entry name" value="MCPsignal"/>
    <property type="match status" value="1"/>
</dbReference>
<dbReference type="GO" id="GO:0007165">
    <property type="term" value="P:signal transduction"/>
    <property type="evidence" value="ECO:0007669"/>
    <property type="project" value="UniProtKB-KW"/>
</dbReference>
<name>A0A919NQB2_9ACTN</name>
<evidence type="ECO:0000313" key="6">
    <source>
        <dbReference type="Proteomes" id="UP000623608"/>
    </source>
</evidence>
<evidence type="ECO:0000256" key="2">
    <source>
        <dbReference type="ARBA" id="ARBA00029447"/>
    </source>
</evidence>
<dbReference type="GO" id="GO:0006935">
    <property type="term" value="P:chemotaxis"/>
    <property type="evidence" value="ECO:0007669"/>
    <property type="project" value="InterPro"/>
</dbReference>
<evidence type="ECO:0000256" key="1">
    <source>
        <dbReference type="ARBA" id="ARBA00023224"/>
    </source>
</evidence>
<evidence type="ECO:0000259" key="4">
    <source>
        <dbReference type="PROSITE" id="PS50111"/>
    </source>
</evidence>
<dbReference type="Gene3D" id="1.10.287.950">
    <property type="entry name" value="Methyl-accepting chemotaxis protein"/>
    <property type="match status" value="1"/>
</dbReference>
<evidence type="ECO:0000313" key="5">
    <source>
        <dbReference type="EMBL" id="GIF22121.1"/>
    </source>
</evidence>
<dbReference type="PANTHER" id="PTHR32089">
    <property type="entry name" value="METHYL-ACCEPTING CHEMOTAXIS PROTEIN MCPB"/>
    <property type="match status" value="1"/>
</dbReference>
<dbReference type="Pfam" id="PF13185">
    <property type="entry name" value="GAF_2"/>
    <property type="match status" value="1"/>
</dbReference>
<sequence>MGLFGKRALDQPVATRHVPRDIEALEEFVANLESATDEASTWRIFASTYVEFYDMEYGAAWIVENGVPRVEYEVGRIVSSMTGTAGAAALVQQAIRTREAAYADSAGNDSRMAAAMRGGAIAAIALPIVRRGTVTAVLELYGRTPSALDSALISKWGAIMRVAEQARQAALASFLTRQIADDRLAVTTVVSALGHTNDSSRALKSALDAVRTAFGWAYGSYWEIDDSENVLKFKVESGSAGDEFRKVTLAATFAEGVGLSGRAWRAKDLVFVRNIGDLTDCVRAPAATRAGVRSGVCFPIVSMDRIVGTMDFFTTEFIDLSDSRADALRNVQQLVSQRLDIVRGAEISAVNARNLLDTVSRLREATNDATRVADDAVSRASDMTGDVTALGEASNAIGDVIKVITSIADQTNLLALNATIEAARAGEIGKGFAVVAGEVKELARETAEATKRVSEQIAALQASAESVAGGIRTTSETIGQLDAVQARIGEVLEEQATMAHAFEH</sequence>
<dbReference type="SMART" id="SM00065">
    <property type="entry name" value="GAF"/>
    <property type="match status" value="2"/>
</dbReference>
<dbReference type="Gene3D" id="3.30.450.40">
    <property type="match status" value="2"/>
</dbReference>
<protein>
    <recommendedName>
        <fullName evidence="4">Methyl-accepting transducer domain-containing protein</fullName>
    </recommendedName>
</protein>
<dbReference type="InterPro" id="IPR004090">
    <property type="entry name" value="Chemotax_Me-accpt_rcpt"/>
</dbReference>